<gene>
    <name evidence="5" type="ORF">BQ9231_00066</name>
</gene>
<dbReference type="SUPFAM" id="SSF56112">
    <property type="entry name" value="Protein kinase-like (PK-like)"/>
    <property type="match status" value="1"/>
</dbReference>
<dbReference type="InterPro" id="IPR011009">
    <property type="entry name" value="Kinase-like_dom_sf"/>
</dbReference>
<dbReference type="InterPro" id="IPR000719">
    <property type="entry name" value="Prot_kinase_dom"/>
</dbReference>
<dbReference type="InterPro" id="IPR013763">
    <property type="entry name" value="Cyclin-like_dom"/>
</dbReference>
<protein>
    <submittedName>
        <fullName evidence="5">Putative serine/threonine protein kinase</fullName>
    </submittedName>
</protein>
<dbReference type="SMART" id="SM00385">
    <property type="entry name" value="CYCLIN"/>
    <property type="match status" value="1"/>
</dbReference>
<dbReference type="Gene3D" id="1.10.472.10">
    <property type="entry name" value="Cyclin-like"/>
    <property type="match status" value="1"/>
</dbReference>
<dbReference type="Pfam" id="PF00134">
    <property type="entry name" value="Cyclin_N"/>
    <property type="match status" value="1"/>
</dbReference>
<accession>A0A285PWG2</accession>
<evidence type="ECO:0000256" key="2">
    <source>
        <dbReference type="ARBA" id="ARBA00022840"/>
    </source>
</evidence>
<dbReference type="InterPro" id="IPR006671">
    <property type="entry name" value="Cyclin_N"/>
</dbReference>
<dbReference type="InterPro" id="IPR017441">
    <property type="entry name" value="Protein_kinase_ATP_BS"/>
</dbReference>
<dbReference type="PANTHER" id="PTHR44167">
    <property type="entry name" value="OVARIAN-SPECIFIC SERINE/THREONINE-PROTEIN KINASE LOK-RELATED"/>
    <property type="match status" value="1"/>
</dbReference>
<evidence type="ECO:0000259" key="4">
    <source>
        <dbReference type="PROSITE" id="PS50011"/>
    </source>
</evidence>
<dbReference type="CDD" id="cd00180">
    <property type="entry name" value="PKc"/>
    <property type="match status" value="1"/>
</dbReference>
<dbReference type="SMART" id="SM00220">
    <property type="entry name" value="S_TKc"/>
    <property type="match status" value="1"/>
</dbReference>
<dbReference type="PROSITE" id="PS00107">
    <property type="entry name" value="PROTEIN_KINASE_ATP"/>
    <property type="match status" value="1"/>
</dbReference>
<reference evidence="5" key="1">
    <citation type="submission" date="2017-08" db="EMBL/GenBank/DDBJ databases">
        <authorList>
            <person name="de Groot N.N."/>
        </authorList>
    </citation>
    <scope>NUCLEOTIDE SEQUENCE</scope>
</reference>
<organism evidence="5">
    <name type="scientific">Cedratvirus lausannensis</name>
    <dbReference type="NCBI Taxonomy" id="2023205"/>
    <lineage>
        <taxon>Viruses</taxon>
        <taxon>Pithoviruses</taxon>
        <taxon>Orthocedratvirinae</taxon>
        <taxon>Alphacedratvirus</taxon>
        <taxon>Alphacedratvirus francolausannense</taxon>
    </lineage>
</organism>
<dbReference type="EMBL" id="LT907979">
    <property type="protein sequence ID" value="SOB73949.1"/>
    <property type="molecule type" value="Genomic_DNA"/>
</dbReference>
<keyword evidence="2 3" id="KW-0067">ATP-binding</keyword>
<keyword evidence="5" id="KW-0723">Serine/threonine-protein kinase</keyword>
<sequence length="442" mass="50520">MMWGSYTTGKSLGQGLYGEVREATDSMGQRWAVKKFTENKYGVETPSEVALTLQASHPHIIKAREYFSEGEKQYLVMELADMNLRTLVDENKPTEEESLTLLCQVLDALAYLQENRFHHCDIKPENILILQGSAKLADLGLCVYGNVKLSSCQSFTSPQNYFTNNGMYTWQIKRHSSIFAQKADYQASDIWALGVTFVYMLTGKILFYLSEGPLEEFCKFIDDPVSYLEALVDKKWIDLLIKMLHPDQKQRLHLAKDVLALLNKTPLPGLAPILYNLDITVTVTKNLYTVIDWLEEVFEEIKLPCHDAAATIACFYYVFDDLTDKGRNGKIMQCLGCACLFLMNKTYSFTAVNPEDLVYYSADVFTKKELYEMERRVFDKLGGRVLFHTLATLAFSRTAYYKAKRALLYSPKAYSTTNLVEYMSNLEFAESVEEKNNREPVA</sequence>
<dbReference type="InterPro" id="IPR008271">
    <property type="entry name" value="Ser/Thr_kinase_AS"/>
</dbReference>
<dbReference type="Gene3D" id="1.10.510.10">
    <property type="entry name" value="Transferase(Phosphotransferase) domain 1"/>
    <property type="match status" value="1"/>
</dbReference>
<feature type="binding site" evidence="3">
    <location>
        <position position="35"/>
    </location>
    <ligand>
        <name>ATP</name>
        <dbReference type="ChEBI" id="CHEBI:30616"/>
    </ligand>
</feature>
<dbReference type="Pfam" id="PF00069">
    <property type="entry name" value="Pkinase"/>
    <property type="match status" value="1"/>
</dbReference>
<dbReference type="GO" id="GO:0005524">
    <property type="term" value="F:ATP binding"/>
    <property type="evidence" value="ECO:0007669"/>
    <property type="project" value="UniProtKB-UniRule"/>
</dbReference>
<name>A0A285PWG2_9VIRU</name>
<dbReference type="Proteomes" id="UP000274850">
    <property type="component" value="Segment"/>
</dbReference>
<keyword evidence="5" id="KW-0808">Transferase</keyword>
<evidence type="ECO:0000313" key="6">
    <source>
        <dbReference type="Proteomes" id="UP000274850"/>
    </source>
</evidence>
<dbReference type="PROSITE" id="PS00108">
    <property type="entry name" value="PROTEIN_KINASE_ST"/>
    <property type="match status" value="1"/>
</dbReference>
<evidence type="ECO:0000256" key="1">
    <source>
        <dbReference type="ARBA" id="ARBA00022741"/>
    </source>
</evidence>
<keyword evidence="6" id="KW-1185">Reference proteome</keyword>
<keyword evidence="5" id="KW-0418">Kinase</keyword>
<feature type="domain" description="Protein kinase" evidence="4">
    <location>
        <begin position="6"/>
        <end position="274"/>
    </location>
</feature>
<dbReference type="PROSITE" id="PS50011">
    <property type="entry name" value="PROTEIN_KINASE_DOM"/>
    <property type="match status" value="1"/>
</dbReference>
<dbReference type="SUPFAM" id="SSF47954">
    <property type="entry name" value="Cyclin-like"/>
    <property type="match status" value="1"/>
</dbReference>
<evidence type="ECO:0000313" key="5">
    <source>
        <dbReference type="EMBL" id="SOB73949.1"/>
    </source>
</evidence>
<keyword evidence="1 3" id="KW-0547">Nucleotide-binding</keyword>
<dbReference type="GO" id="GO:0004674">
    <property type="term" value="F:protein serine/threonine kinase activity"/>
    <property type="evidence" value="ECO:0007669"/>
    <property type="project" value="UniProtKB-KW"/>
</dbReference>
<proteinExistence type="predicted"/>
<evidence type="ECO:0000256" key="3">
    <source>
        <dbReference type="PROSITE-ProRule" id="PRU10141"/>
    </source>
</evidence>
<dbReference type="PANTHER" id="PTHR44167:SF25">
    <property type="entry name" value="PROTEIN KINASE DOMAIN CONTAINING PROTEIN"/>
    <property type="match status" value="1"/>
</dbReference>
<dbReference type="InterPro" id="IPR036915">
    <property type="entry name" value="Cyclin-like_sf"/>
</dbReference>